<dbReference type="Pfam" id="PF03808">
    <property type="entry name" value="Glyco_tran_WecG"/>
    <property type="match status" value="1"/>
</dbReference>
<dbReference type="EMBL" id="CP042913">
    <property type="protein sequence ID" value="QEG35635.1"/>
    <property type="molecule type" value="Genomic_DNA"/>
</dbReference>
<gene>
    <name evidence="3" type="primary">tagA_2</name>
    <name evidence="3" type="ORF">Pr1d_29370</name>
</gene>
<keyword evidence="4" id="KW-1185">Reference proteome</keyword>
<dbReference type="NCBIfam" id="TIGR00696">
    <property type="entry name" value="wecG_tagA_cpsF"/>
    <property type="match status" value="1"/>
</dbReference>
<dbReference type="AlphaFoldDB" id="A0A5B9QDD7"/>
<dbReference type="GO" id="GO:0047244">
    <property type="term" value="F:N-acetylglucosaminyldiphosphoundecaprenol N-acetyl-beta-D-mannosaminyltransferase activity"/>
    <property type="evidence" value="ECO:0007669"/>
    <property type="project" value="UniProtKB-EC"/>
</dbReference>
<name>A0A5B9QDD7_9BACT</name>
<dbReference type="EC" id="2.4.1.187" evidence="3"/>
<organism evidence="3 4">
    <name type="scientific">Bythopirellula goksoeyrii</name>
    <dbReference type="NCBI Taxonomy" id="1400387"/>
    <lineage>
        <taxon>Bacteria</taxon>
        <taxon>Pseudomonadati</taxon>
        <taxon>Planctomycetota</taxon>
        <taxon>Planctomycetia</taxon>
        <taxon>Pirellulales</taxon>
        <taxon>Lacipirellulaceae</taxon>
        <taxon>Bythopirellula</taxon>
    </lineage>
</organism>
<keyword evidence="2 3" id="KW-0808">Transferase</keyword>
<proteinExistence type="predicted"/>
<dbReference type="Proteomes" id="UP000323917">
    <property type="component" value="Chromosome"/>
</dbReference>
<sequence length="264" mass="29328">MNTISLFGMRIHALNMSAAVEKVLDWCREPLAGSCRFVVTPNVDHAVMYQSSTGLRKAYGKASLVLADGAPIVLASKLLGRPLPERVAGSDLVPAIFDRQATFQSTMNRPLRVFFLGAGPGVAVRAAHATHQRWRQVDVVGTYSPPSGFERDTLESKRILQRIAESQPDLLLVGFGAPKQELWVERHSGQIEAKVALCVGATIDFLAGEKSRSPQWMRENGLEWLHRLVSEPQRLAKRYFRDALIFPQLVWQEWRKGKASGAAN</sequence>
<protein>
    <submittedName>
        <fullName evidence="3">N-acetylmannosaminyltransferase</fullName>
        <ecNumber evidence="3">2.4.1.187</ecNumber>
    </submittedName>
</protein>
<reference evidence="3 4" key="1">
    <citation type="submission" date="2019-08" db="EMBL/GenBank/DDBJ databases">
        <title>Deep-cultivation of Planctomycetes and their phenomic and genomic characterization uncovers novel biology.</title>
        <authorList>
            <person name="Wiegand S."/>
            <person name="Jogler M."/>
            <person name="Boedeker C."/>
            <person name="Pinto D."/>
            <person name="Vollmers J."/>
            <person name="Rivas-Marin E."/>
            <person name="Kohn T."/>
            <person name="Peeters S.H."/>
            <person name="Heuer A."/>
            <person name="Rast P."/>
            <person name="Oberbeckmann S."/>
            <person name="Bunk B."/>
            <person name="Jeske O."/>
            <person name="Meyerdierks A."/>
            <person name="Storesund J.E."/>
            <person name="Kallscheuer N."/>
            <person name="Luecker S."/>
            <person name="Lage O.M."/>
            <person name="Pohl T."/>
            <person name="Merkel B.J."/>
            <person name="Hornburger P."/>
            <person name="Mueller R.-W."/>
            <person name="Bruemmer F."/>
            <person name="Labrenz M."/>
            <person name="Spormann A.M."/>
            <person name="Op den Camp H."/>
            <person name="Overmann J."/>
            <person name="Amann R."/>
            <person name="Jetten M.S.M."/>
            <person name="Mascher T."/>
            <person name="Medema M.H."/>
            <person name="Devos D.P."/>
            <person name="Kaster A.-K."/>
            <person name="Ovreas L."/>
            <person name="Rohde M."/>
            <person name="Galperin M.Y."/>
            <person name="Jogler C."/>
        </authorList>
    </citation>
    <scope>NUCLEOTIDE SEQUENCE [LARGE SCALE GENOMIC DNA]</scope>
    <source>
        <strain evidence="3 4">Pr1d</strain>
    </source>
</reference>
<keyword evidence="1 3" id="KW-0328">Glycosyltransferase</keyword>
<dbReference type="RefSeq" id="WP_148074130.1">
    <property type="nucleotide sequence ID" value="NZ_CP042913.1"/>
</dbReference>
<evidence type="ECO:0000313" key="4">
    <source>
        <dbReference type="Proteomes" id="UP000323917"/>
    </source>
</evidence>
<dbReference type="PANTHER" id="PTHR34136:SF1">
    <property type="entry name" value="UDP-N-ACETYL-D-MANNOSAMINURONIC ACID TRANSFERASE"/>
    <property type="match status" value="1"/>
</dbReference>
<evidence type="ECO:0000256" key="2">
    <source>
        <dbReference type="ARBA" id="ARBA00022679"/>
    </source>
</evidence>
<dbReference type="CDD" id="cd06533">
    <property type="entry name" value="Glyco_transf_WecG_TagA"/>
    <property type="match status" value="1"/>
</dbReference>
<evidence type="ECO:0000256" key="1">
    <source>
        <dbReference type="ARBA" id="ARBA00022676"/>
    </source>
</evidence>
<dbReference type="InterPro" id="IPR004629">
    <property type="entry name" value="WecG_TagA_CpsF"/>
</dbReference>
<dbReference type="OrthoDB" id="9771846at2"/>
<accession>A0A5B9QDD7</accession>
<evidence type="ECO:0000313" key="3">
    <source>
        <dbReference type="EMBL" id="QEG35635.1"/>
    </source>
</evidence>
<dbReference type="KEGG" id="bgok:Pr1d_29370"/>
<dbReference type="PANTHER" id="PTHR34136">
    <property type="match status" value="1"/>
</dbReference>